<gene>
    <name evidence="1" type="ORF">BHF71_07230</name>
</gene>
<proteinExistence type="predicted"/>
<organism evidence="1 2">
    <name type="scientific">Vulcanibacillus modesticaldus</name>
    <dbReference type="NCBI Taxonomy" id="337097"/>
    <lineage>
        <taxon>Bacteria</taxon>
        <taxon>Bacillati</taxon>
        <taxon>Bacillota</taxon>
        <taxon>Bacilli</taxon>
        <taxon>Bacillales</taxon>
        <taxon>Bacillaceae</taxon>
        <taxon>Vulcanibacillus</taxon>
    </lineage>
</organism>
<protein>
    <submittedName>
        <fullName evidence="1">Uncharacterized protein</fullName>
    </submittedName>
</protein>
<dbReference type="Proteomes" id="UP000243739">
    <property type="component" value="Unassembled WGS sequence"/>
</dbReference>
<accession>A0A1D2YW75</accession>
<keyword evidence="2" id="KW-1185">Reference proteome</keyword>
<dbReference type="RefSeq" id="WP_069656202.1">
    <property type="nucleotide sequence ID" value="NZ_MIJF01000012.1"/>
</dbReference>
<evidence type="ECO:0000313" key="1">
    <source>
        <dbReference type="EMBL" id="OEF99896.1"/>
    </source>
</evidence>
<sequence length="93" mass="10633">MKIKIGADEIILWLRKNGKAVNKPNDGYDGLGLKIYDLIVNQLNGVKIDDNVPSYWPVNSNFHIGEDELPKSSAQYLIDIDKLKDLYTNISRW</sequence>
<comment type="caution">
    <text evidence="1">The sequence shown here is derived from an EMBL/GenBank/DDBJ whole genome shotgun (WGS) entry which is preliminary data.</text>
</comment>
<name>A0A1D2YW75_9BACI</name>
<dbReference type="AlphaFoldDB" id="A0A1D2YW75"/>
<evidence type="ECO:0000313" key="2">
    <source>
        <dbReference type="Proteomes" id="UP000243739"/>
    </source>
</evidence>
<dbReference type="EMBL" id="MIJF01000012">
    <property type="protein sequence ID" value="OEF99896.1"/>
    <property type="molecule type" value="Genomic_DNA"/>
</dbReference>
<reference evidence="1 2" key="1">
    <citation type="submission" date="2016-09" db="EMBL/GenBank/DDBJ databases">
        <title>Draft genome sequence for the type strain of Vulcanibacillus modesticaldus BR, a strictly anaerobic, moderately thermophilic, and nitrate-reducing bacterium from deep sea-hydrothermal vents of the Mid-Atlantic Ridge.</title>
        <authorList>
            <person name="Abin C.A."/>
            <person name="Hollibaugh J.T."/>
        </authorList>
    </citation>
    <scope>NUCLEOTIDE SEQUENCE [LARGE SCALE GENOMIC DNA]</scope>
    <source>
        <strain evidence="1 2">BR</strain>
    </source>
</reference>